<evidence type="ECO:0000256" key="4">
    <source>
        <dbReference type="ARBA" id="ARBA00023163"/>
    </source>
</evidence>
<feature type="region of interest" description="Disordered" evidence="7">
    <location>
        <begin position="397"/>
        <end position="480"/>
    </location>
</feature>
<dbReference type="FunFam" id="3.30.730.10:FF:000001">
    <property type="entry name" value="Ethylene-responsive transcription factor 2"/>
    <property type="match status" value="1"/>
</dbReference>
<dbReference type="InterPro" id="IPR016177">
    <property type="entry name" value="DNA-bd_dom_sf"/>
</dbReference>
<keyword evidence="3" id="KW-0238">DNA-binding</keyword>
<dbReference type="PANTHER" id="PTHR31190">
    <property type="entry name" value="DNA-BINDING DOMAIN"/>
    <property type="match status" value="1"/>
</dbReference>
<feature type="compositionally biased region" description="Low complexity" evidence="7">
    <location>
        <begin position="469"/>
        <end position="480"/>
    </location>
</feature>
<dbReference type="PANTHER" id="PTHR31190:SF421">
    <property type="entry name" value="ETHYLENE-RESPONSIVE TRANSCRIPTION FACTOR ERF110"/>
    <property type="match status" value="1"/>
</dbReference>
<dbReference type="InterPro" id="IPR036955">
    <property type="entry name" value="AP2/ERF_dom_sf"/>
</dbReference>
<feature type="compositionally biased region" description="Low complexity" evidence="7">
    <location>
        <begin position="21"/>
        <end position="34"/>
    </location>
</feature>
<evidence type="ECO:0000313" key="10">
    <source>
        <dbReference type="Proteomes" id="UP001154282"/>
    </source>
</evidence>
<dbReference type="SUPFAM" id="SSF54171">
    <property type="entry name" value="DNA-binding domain"/>
    <property type="match status" value="1"/>
</dbReference>
<dbReference type="AlphaFoldDB" id="A0AAV0IF43"/>
<dbReference type="InterPro" id="IPR001471">
    <property type="entry name" value="AP2/ERF_dom"/>
</dbReference>
<feature type="domain" description="AP2/ERF" evidence="8">
    <location>
        <begin position="244"/>
        <end position="301"/>
    </location>
</feature>
<name>A0AAV0IF43_9ROSI</name>
<feature type="region of interest" description="Disordered" evidence="7">
    <location>
        <begin position="193"/>
        <end position="250"/>
    </location>
</feature>
<reference evidence="9" key="1">
    <citation type="submission" date="2022-08" db="EMBL/GenBank/DDBJ databases">
        <authorList>
            <person name="Gutierrez-Valencia J."/>
        </authorList>
    </citation>
    <scope>NUCLEOTIDE SEQUENCE</scope>
</reference>
<evidence type="ECO:0000256" key="6">
    <source>
        <dbReference type="ARBA" id="ARBA00024343"/>
    </source>
</evidence>
<evidence type="ECO:0000259" key="8">
    <source>
        <dbReference type="PROSITE" id="PS51032"/>
    </source>
</evidence>
<feature type="compositionally biased region" description="Low complexity" evidence="7">
    <location>
        <begin position="213"/>
        <end position="231"/>
    </location>
</feature>
<dbReference type="GO" id="GO:0003700">
    <property type="term" value="F:DNA-binding transcription factor activity"/>
    <property type="evidence" value="ECO:0007669"/>
    <property type="project" value="InterPro"/>
</dbReference>
<comment type="similarity">
    <text evidence="6">Belongs to the AP2/ERF transcription factor family. ERF subfamily.</text>
</comment>
<dbReference type="Proteomes" id="UP001154282">
    <property type="component" value="Unassembled WGS sequence"/>
</dbReference>
<evidence type="ECO:0000256" key="5">
    <source>
        <dbReference type="ARBA" id="ARBA00023242"/>
    </source>
</evidence>
<keyword evidence="5" id="KW-0539">Nucleus</keyword>
<dbReference type="InterPro" id="IPR044808">
    <property type="entry name" value="ERF_plant"/>
</dbReference>
<keyword evidence="4" id="KW-0804">Transcription</keyword>
<comment type="subcellular location">
    <subcellularLocation>
        <location evidence="1">Nucleus</location>
    </subcellularLocation>
</comment>
<dbReference type="Pfam" id="PF00847">
    <property type="entry name" value="AP2"/>
    <property type="match status" value="1"/>
</dbReference>
<feature type="compositionally biased region" description="Polar residues" evidence="7">
    <location>
        <begin position="41"/>
        <end position="50"/>
    </location>
</feature>
<dbReference type="GO" id="GO:0009873">
    <property type="term" value="P:ethylene-activated signaling pathway"/>
    <property type="evidence" value="ECO:0007669"/>
    <property type="project" value="InterPro"/>
</dbReference>
<comment type="caution">
    <text evidence="9">The sequence shown here is derived from an EMBL/GenBank/DDBJ whole genome shotgun (WGS) entry which is preliminary data.</text>
</comment>
<feature type="compositionally biased region" description="Low complexity" evidence="7">
    <location>
        <begin position="406"/>
        <end position="435"/>
    </location>
</feature>
<dbReference type="SMART" id="SM00380">
    <property type="entry name" value="AP2"/>
    <property type="match status" value="1"/>
</dbReference>
<keyword evidence="10" id="KW-1185">Reference proteome</keyword>
<feature type="region of interest" description="Disordered" evidence="7">
    <location>
        <begin position="9"/>
        <end position="65"/>
    </location>
</feature>
<dbReference type="GO" id="GO:0003677">
    <property type="term" value="F:DNA binding"/>
    <property type="evidence" value="ECO:0007669"/>
    <property type="project" value="UniProtKB-KW"/>
</dbReference>
<dbReference type="Gene3D" id="3.30.730.10">
    <property type="entry name" value="AP2/ERF domain"/>
    <property type="match status" value="1"/>
</dbReference>
<accession>A0AAV0IF43</accession>
<feature type="compositionally biased region" description="Low complexity" evidence="7">
    <location>
        <begin position="195"/>
        <end position="206"/>
    </location>
</feature>
<organism evidence="9 10">
    <name type="scientific">Linum tenue</name>
    <dbReference type="NCBI Taxonomy" id="586396"/>
    <lineage>
        <taxon>Eukaryota</taxon>
        <taxon>Viridiplantae</taxon>
        <taxon>Streptophyta</taxon>
        <taxon>Embryophyta</taxon>
        <taxon>Tracheophyta</taxon>
        <taxon>Spermatophyta</taxon>
        <taxon>Magnoliopsida</taxon>
        <taxon>eudicotyledons</taxon>
        <taxon>Gunneridae</taxon>
        <taxon>Pentapetalae</taxon>
        <taxon>rosids</taxon>
        <taxon>fabids</taxon>
        <taxon>Malpighiales</taxon>
        <taxon>Linaceae</taxon>
        <taxon>Linum</taxon>
    </lineage>
</organism>
<dbReference type="GO" id="GO:0005634">
    <property type="term" value="C:nucleus"/>
    <property type="evidence" value="ECO:0007669"/>
    <property type="project" value="UniProtKB-SubCell"/>
</dbReference>
<sequence>MCLFVKVADQKGGSGGGGGDSYFPPFTSSSSSYPGGDQDAAENSNNQQQDEVFLPLPNNPQDFAPTHLHQQFQFGHHNPNQQQVAAGQGNLMMSMDSPTGYRSAREMSAMVSALTHVVSGTGRWGYGGGEAAPTSPPPPPPPQMSSTSSGASAGLWKAAVGMKREREEEDAASVAQLMEHRARNFRDFGRNLIRAGDSSSSGGATAQTEDSSHTPATPTAAAAAAASPASTESGGGDGGEKRRRYRGVRQRPWGKWAAEIRDPHKAARVWLGTFDTAEAAARAYDEAALRFRGSRAKLNFPENVRLLPPPLQNVNSPSAAAAARHIVPRLNPAPPQPSSQFRGFSQPAAPPPPLQADLVRDYWQYSQLLQSSSASGGGFHPQQPSTLLEQLLYSSQAPPSQPLVPLPSTTSPPSVRVQSPSPTSSSSASFPLLFAGQQQSGYYHRPQPSQNPNPSQTPTAGSDFPVPPWSHSSHYPPSSG</sequence>
<dbReference type="EMBL" id="CAMGYJ010000003">
    <property type="protein sequence ID" value="CAI0396190.1"/>
    <property type="molecule type" value="Genomic_DNA"/>
</dbReference>
<evidence type="ECO:0000313" key="9">
    <source>
        <dbReference type="EMBL" id="CAI0396190.1"/>
    </source>
</evidence>
<gene>
    <name evidence="9" type="ORF">LITE_LOCUS9014</name>
</gene>
<evidence type="ECO:0000256" key="2">
    <source>
        <dbReference type="ARBA" id="ARBA00023015"/>
    </source>
</evidence>
<dbReference type="PROSITE" id="PS51032">
    <property type="entry name" value="AP2_ERF"/>
    <property type="match status" value="1"/>
</dbReference>
<evidence type="ECO:0000256" key="3">
    <source>
        <dbReference type="ARBA" id="ARBA00023125"/>
    </source>
</evidence>
<feature type="compositionally biased region" description="Pro residues" evidence="7">
    <location>
        <begin position="134"/>
        <end position="143"/>
    </location>
</feature>
<evidence type="ECO:0000256" key="7">
    <source>
        <dbReference type="SAM" id="MobiDB-lite"/>
    </source>
</evidence>
<proteinExistence type="inferred from homology"/>
<feature type="compositionally biased region" description="Low complexity" evidence="7">
    <location>
        <begin position="446"/>
        <end position="459"/>
    </location>
</feature>
<dbReference type="CDD" id="cd00018">
    <property type="entry name" value="AP2"/>
    <property type="match status" value="1"/>
</dbReference>
<protein>
    <recommendedName>
        <fullName evidence="8">AP2/ERF domain-containing protein</fullName>
    </recommendedName>
</protein>
<evidence type="ECO:0000256" key="1">
    <source>
        <dbReference type="ARBA" id="ARBA00004123"/>
    </source>
</evidence>
<keyword evidence="2" id="KW-0805">Transcription regulation</keyword>
<dbReference type="PRINTS" id="PR00367">
    <property type="entry name" value="ETHRSPELEMNT"/>
</dbReference>
<feature type="region of interest" description="Disordered" evidence="7">
    <location>
        <begin position="125"/>
        <end position="164"/>
    </location>
</feature>
<feature type="region of interest" description="Disordered" evidence="7">
    <location>
        <begin position="329"/>
        <end position="355"/>
    </location>
</feature>